<dbReference type="NCBIfam" id="NF038128">
    <property type="entry name" value="choice_anch_J"/>
    <property type="match status" value="1"/>
</dbReference>
<dbReference type="SUPFAM" id="SSF56219">
    <property type="entry name" value="DNase I-like"/>
    <property type="match status" value="1"/>
</dbReference>
<feature type="domain" description="Secretion system C-terminal sorting" evidence="2">
    <location>
        <begin position="1033"/>
        <end position="1107"/>
    </location>
</feature>
<dbReference type="InterPro" id="IPR013783">
    <property type="entry name" value="Ig-like_fold"/>
</dbReference>
<reference evidence="3" key="1">
    <citation type="submission" date="2022-03" db="EMBL/GenBank/DDBJ databases">
        <authorList>
            <person name="Woo C.Y."/>
        </authorList>
    </citation>
    <scope>NUCLEOTIDE SEQUENCE</scope>
    <source>
        <strain evidence="3">CYS-01</strain>
    </source>
</reference>
<dbReference type="Proteomes" id="UP001165460">
    <property type="component" value="Unassembled WGS sequence"/>
</dbReference>
<proteinExistence type="predicted"/>
<comment type="caution">
    <text evidence="3">The sequence shown here is derived from an EMBL/GenBank/DDBJ whole genome shotgun (WGS) entry which is preliminary data.</text>
</comment>
<dbReference type="InterPro" id="IPR026444">
    <property type="entry name" value="Secre_tail"/>
</dbReference>
<evidence type="ECO:0000313" key="4">
    <source>
        <dbReference type="Proteomes" id="UP001165460"/>
    </source>
</evidence>
<gene>
    <name evidence="3" type="ORF">MMF97_09850</name>
</gene>
<dbReference type="Gene3D" id="2.60.40.10">
    <property type="entry name" value="Immunoglobulins"/>
    <property type="match status" value="1"/>
</dbReference>
<organism evidence="3 4">
    <name type="scientific">Pedobacter montanisoli</name>
    <dbReference type="NCBI Taxonomy" id="2923277"/>
    <lineage>
        <taxon>Bacteria</taxon>
        <taxon>Pseudomonadati</taxon>
        <taxon>Bacteroidota</taxon>
        <taxon>Sphingobacteriia</taxon>
        <taxon>Sphingobacteriales</taxon>
        <taxon>Sphingobacteriaceae</taxon>
        <taxon>Pedobacter</taxon>
    </lineage>
</organism>
<name>A0ABS9ZXH4_9SPHI</name>
<dbReference type="Gene3D" id="2.60.120.260">
    <property type="entry name" value="Galactose-binding domain-like"/>
    <property type="match status" value="1"/>
</dbReference>
<dbReference type="NCBIfam" id="TIGR04183">
    <property type="entry name" value="Por_Secre_tail"/>
    <property type="match status" value="1"/>
</dbReference>
<keyword evidence="1" id="KW-0732">Signal</keyword>
<accession>A0ABS9ZXH4</accession>
<dbReference type="Gene3D" id="3.60.10.10">
    <property type="entry name" value="Endonuclease/exonuclease/phosphatase"/>
    <property type="match status" value="1"/>
</dbReference>
<evidence type="ECO:0000259" key="2">
    <source>
        <dbReference type="Pfam" id="PF18962"/>
    </source>
</evidence>
<evidence type="ECO:0000256" key="1">
    <source>
        <dbReference type="SAM" id="SignalP"/>
    </source>
</evidence>
<feature type="chain" id="PRO_5046860249" evidence="1">
    <location>
        <begin position="23"/>
        <end position="1109"/>
    </location>
</feature>
<dbReference type="Pfam" id="PF18962">
    <property type="entry name" value="Por_Secre_tail"/>
    <property type="match status" value="1"/>
</dbReference>
<dbReference type="InterPro" id="IPR036691">
    <property type="entry name" value="Endo/exonu/phosph_ase_sf"/>
</dbReference>
<dbReference type="Gene3D" id="2.60.120.200">
    <property type="match status" value="1"/>
</dbReference>
<sequence length="1109" mass="119624">MKKTLLKTFILFFLTSYQLLWAQTNPAPQSLPYAQNFDGLLANSTVYPAGWQGWTVSTAPSASFNTNSPTADRALVASSSASTNSGNVHNYNGKIGFLNTGSLDLSLVLSINTSSLQNIKVNYDISTIRNPYDGSANDRINEVILQYRVGTSGSFTNVPNSPLYQNNTTAQTGAGVTTPQNNLSLSVILPQACENKSEVQLRWISRQVSGGGSRPSFAIDNVDIAPINTPTITALPNALNFISQTINTTSAEKSFTLNYTNLDGTDVTLNTNAPFSISKTSGGTFSNTLTYTQADLNSTSTTIYVKYAPTVEGNSSGNITISGGGTLSNTILSLNGYGMDPNFAITGDYTQDFNDVNFLANSYWTQVSAKGNVKTWEYTASQTHAGAGAAYMNGFGETETDVDGNQPSDDWLISPRMNLTAFANFPIVSFWNKKNYVGPDIKLYISTTYNGNGVINLADWTELTNVGIPSTTGTWIQSNNIDLSAYKTANTYLAFRYVTDNSGSSNAAEWRVDDFSLTNKTSTYSIPKNTIVFNETAAGGTSASKNFSFSSSGYGDITLTAPQNFELSTDDITFASTVIVPSAEAATGKTIYARFIPTSTAVFLSDKITFSGTGLTVDGPQLKGSSLLKANTFDLVSWNMEFFGNGTAIPGYGPANRTLQINNAAIVYNTMLPDVIGIQEVSDEAAVDELLTKLPSTYKKKISQVYSYSIKPSNSTDPYPAQKVGFIYNSATVDTVGFRVMFLKQYKDAVNVGPVGTITDSFWSSGRLPFMGIFNVTTLDGLKKRVNVVVIHAKSGSAAADNSRRTADVAVLKDSLALYYPDNVAIVGDYNDLVEGSIASGKTSPYKILTDNGYKALTLPLLQAGEGTFVGGNNPSMIDNIIVSNDLVSLNETNSTAIEDAREYISGYKSNTSDHLPVYTRFTFPIGTLPIKVANFDVKAKGAIVEINWSTATETNNSYFTIKRSVDGKNFTAIKTIPGAGNSNQLKSYTTIDNNAPKGTVYYRLTQTDFDNNPTDYPEVRSVNIFGTEAFSVYPNPVKNQLFLSYESTSTNDKLVLSGVDGKVILTATGTNEQITSKVNSKLNTLTTGVYILKLTTGNKTYQSKLIKQ</sequence>
<dbReference type="EMBL" id="JALGBH010000002">
    <property type="protein sequence ID" value="MCJ0743013.1"/>
    <property type="molecule type" value="Genomic_DNA"/>
</dbReference>
<evidence type="ECO:0000313" key="3">
    <source>
        <dbReference type="EMBL" id="MCJ0743013.1"/>
    </source>
</evidence>
<protein>
    <submittedName>
        <fullName evidence="3">Choice-of-anchor J domain-containing protein</fullName>
    </submittedName>
</protein>
<dbReference type="RefSeq" id="WP_243362000.1">
    <property type="nucleotide sequence ID" value="NZ_JALGBH010000002.1"/>
</dbReference>
<keyword evidence="4" id="KW-1185">Reference proteome</keyword>
<feature type="signal peptide" evidence="1">
    <location>
        <begin position="1"/>
        <end position="22"/>
    </location>
</feature>